<evidence type="ECO:0000313" key="5">
    <source>
        <dbReference type="EMBL" id="MFC0524601.1"/>
    </source>
</evidence>
<dbReference type="Proteomes" id="UP001589836">
    <property type="component" value="Unassembled WGS sequence"/>
</dbReference>
<protein>
    <submittedName>
        <fullName evidence="5">GntR family transcriptional regulator</fullName>
    </submittedName>
</protein>
<reference evidence="5 6" key="1">
    <citation type="submission" date="2024-09" db="EMBL/GenBank/DDBJ databases">
        <authorList>
            <person name="Sun Q."/>
            <person name="Mori K."/>
        </authorList>
    </citation>
    <scope>NUCLEOTIDE SEQUENCE [LARGE SCALE GENOMIC DNA]</scope>
    <source>
        <strain evidence="5 6">NCAIM B.02529</strain>
    </source>
</reference>
<keyword evidence="3" id="KW-0804">Transcription</keyword>
<proteinExistence type="predicted"/>
<evidence type="ECO:0000259" key="4">
    <source>
        <dbReference type="PROSITE" id="PS50949"/>
    </source>
</evidence>
<dbReference type="EMBL" id="JBHLTP010000011">
    <property type="protein sequence ID" value="MFC0524601.1"/>
    <property type="molecule type" value="Genomic_DNA"/>
</dbReference>
<dbReference type="PROSITE" id="PS50949">
    <property type="entry name" value="HTH_GNTR"/>
    <property type="match status" value="1"/>
</dbReference>
<dbReference type="InterPro" id="IPR036388">
    <property type="entry name" value="WH-like_DNA-bd_sf"/>
</dbReference>
<dbReference type="InterPro" id="IPR011711">
    <property type="entry name" value="GntR_C"/>
</dbReference>
<dbReference type="Gene3D" id="1.10.10.10">
    <property type="entry name" value="Winged helix-like DNA-binding domain superfamily/Winged helix DNA-binding domain"/>
    <property type="match status" value="1"/>
</dbReference>
<sequence>MDKIKSKSLTELAYDQISQAILQNALKPGDMIVEEQIANQLGISRTPIREALKKLSFEGMIELRSGRRARVSEISEKDAMNYQIIRESLEALGAKTAAEHITSSELQELEEICTKQKEAIREDDLLEFLDLDFMFHSIIVRVSQNSKLEEIVNNLNSQIKRFLILSNTLHSSAEGAVEEHYTIIESLRERNGERTEEMMRNHVQNVTNRILKINHF</sequence>
<dbReference type="InterPro" id="IPR000524">
    <property type="entry name" value="Tscrpt_reg_HTH_GntR"/>
</dbReference>
<dbReference type="Gene3D" id="1.20.120.530">
    <property type="entry name" value="GntR ligand-binding domain-like"/>
    <property type="match status" value="1"/>
</dbReference>
<dbReference type="CDD" id="cd07377">
    <property type="entry name" value="WHTH_GntR"/>
    <property type="match status" value="1"/>
</dbReference>
<evidence type="ECO:0000256" key="1">
    <source>
        <dbReference type="ARBA" id="ARBA00023015"/>
    </source>
</evidence>
<organism evidence="5 6">
    <name type="scientific">Pontibacillus salicampi</name>
    <dbReference type="NCBI Taxonomy" id="1449801"/>
    <lineage>
        <taxon>Bacteria</taxon>
        <taxon>Bacillati</taxon>
        <taxon>Bacillota</taxon>
        <taxon>Bacilli</taxon>
        <taxon>Bacillales</taxon>
        <taxon>Bacillaceae</taxon>
        <taxon>Pontibacillus</taxon>
    </lineage>
</organism>
<evidence type="ECO:0000313" key="6">
    <source>
        <dbReference type="Proteomes" id="UP001589836"/>
    </source>
</evidence>
<dbReference type="Pfam" id="PF07729">
    <property type="entry name" value="FCD"/>
    <property type="match status" value="1"/>
</dbReference>
<name>A0ABV6LQB6_9BACI</name>
<dbReference type="PANTHER" id="PTHR43537:SF49">
    <property type="entry name" value="TRANSCRIPTIONAL REGULATORY PROTEIN"/>
    <property type="match status" value="1"/>
</dbReference>
<accession>A0ABV6LQB6</accession>
<comment type="caution">
    <text evidence="5">The sequence shown here is derived from an EMBL/GenBank/DDBJ whole genome shotgun (WGS) entry which is preliminary data.</text>
</comment>
<gene>
    <name evidence="5" type="ORF">ACFFGV_13575</name>
</gene>
<dbReference type="PANTHER" id="PTHR43537">
    <property type="entry name" value="TRANSCRIPTIONAL REGULATOR, GNTR FAMILY"/>
    <property type="match status" value="1"/>
</dbReference>
<dbReference type="RefSeq" id="WP_377348730.1">
    <property type="nucleotide sequence ID" value="NZ_JBHLTP010000011.1"/>
</dbReference>
<dbReference type="SUPFAM" id="SSF46785">
    <property type="entry name" value="Winged helix' DNA-binding domain"/>
    <property type="match status" value="1"/>
</dbReference>
<keyword evidence="6" id="KW-1185">Reference proteome</keyword>
<evidence type="ECO:0000256" key="3">
    <source>
        <dbReference type="ARBA" id="ARBA00023163"/>
    </source>
</evidence>
<dbReference type="SMART" id="SM00895">
    <property type="entry name" value="FCD"/>
    <property type="match status" value="1"/>
</dbReference>
<feature type="domain" description="HTH gntR-type" evidence="4">
    <location>
        <begin position="7"/>
        <end position="74"/>
    </location>
</feature>
<dbReference type="InterPro" id="IPR036390">
    <property type="entry name" value="WH_DNA-bd_sf"/>
</dbReference>
<dbReference type="PRINTS" id="PR00035">
    <property type="entry name" value="HTHGNTR"/>
</dbReference>
<keyword evidence="2" id="KW-0238">DNA-binding</keyword>
<dbReference type="InterPro" id="IPR008920">
    <property type="entry name" value="TF_FadR/GntR_C"/>
</dbReference>
<dbReference type="Pfam" id="PF00392">
    <property type="entry name" value="GntR"/>
    <property type="match status" value="1"/>
</dbReference>
<keyword evidence="1" id="KW-0805">Transcription regulation</keyword>
<dbReference type="SUPFAM" id="SSF48008">
    <property type="entry name" value="GntR ligand-binding domain-like"/>
    <property type="match status" value="1"/>
</dbReference>
<dbReference type="SMART" id="SM00345">
    <property type="entry name" value="HTH_GNTR"/>
    <property type="match status" value="1"/>
</dbReference>
<evidence type="ECO:0000256" key="2">
    <source>
        <dbReference type="ARBA" id="ARBA00023125"/>
    </source>
</evidence>